<evidence type="ECO:0000256" key="1">
    <source>
        <dbReference type="SAM" id="MobiDB-lite"/>
    </source>
</evidence>
<feature type="compositionally biased region" description="Polar residues" evidence="1">
    <location>
        <begin position="44"/>
        <end position="75"/>
    </location>
</feature>
<evidence type="ECO:0000313" key="3">
    <source>
        <dbReference type="Proteomes" id="UP000238762"/>
    </source>
</evidence>
<comment type="caution">
    <text evidence="2">The sequence shown here is derived from an EMBL/GenBank/DDBJ whole genome shotgun (WGS) entry which is preliminary data.</text>
</comment>
<gene>
    <name evidence="2" type="ORF">C7B64_15380</name>
</gene>
<evidence type="ECO:0000313" key="2">
    <source>
        <dbReference type="EMBL" id="PSB02022.1"/>
    </source>
</evidence>
<dbReference type="Proteomes" id="UP000238762">
    <property type="component" value="Unassembled WGS sequence"/>
</dbReference>
<dbReference type="AlphaFoldDB" id="A0A2T1C1A4"/>
<reference evidence="2 3" key="2">
    <citation type="submission" date="2018-03" db="EMBL/GenBank/DDBJ databases">
        <title>The ancient ancestry and fast evolution of plastids.</title>
        <authorList>
            <person name="Moore K.R."/>
            <person name="Magnabosco C."/>
            <person name="Momper L."/>
            <person name="Gold D.A."/>
            <person name="Bosak T."/>
            <person name="Fournier G.P."/>
        </authorList>
    </citation>
    <scope>NUCLEOTIDE SEQUENCE [LARGE SCALE GENOMIC DNA]</scope>
    <source>
        <strain evidence="2 3">CCAP 1448/3</strain>
    </source>
</reference>
<reference evidence="2 3" key="1">
    <citation type="submission" date="2018-02" db="EMBL/GenBank/DDBJ databases">
        <authorList>
            <person name="Cohen D.B."/>
            <person name="Kent A.D."/>
        </authorList>
    </citation>
    <scope>NUCLEOTIDE SEQUENCE [LARGE SCALE GENOMIC DNA]</scope>
    <source>
        <strain evidence="2 3">CCAP 1448/3</strain>
    </source>
</reference>
<sequence>MSLKLLGLGLFCGSVIVGGYTASIPSASAQCVMADISIQYNINGSRRPADQTNNVSQESNGSCRGNTAVSTSVQGNVGGRGQVIQRRESRQRLEGNNNGGGGHTVKVPVSVQVDVYNAADNFRR</sequence>
<name>A0A2T1C1A4_9CYAN</name>
<feature type="region of interest" description="Disordered" evidence="1">
    <location>
        <begin position="44"/>
        <end position="106"/>
    </location>
</feature>
<keyword evidence="3" id="KW-1185">Reference proteome</keyword>
<protein>
    <submittedName>
        <fullName evidence="2">Uncharacterized protein</fullName>
    </submittedName>
</protein>
<dbReference type="RefSeq" id="WP_106289539.1">
    <property type="nucleotide sequence ID" value="NZ_CAWNTC010000105.1"/>
</dbReference>
<accession>A0A2T1C1A4</accession>
<proteinExistence type="predicted"/>
<dbReference type="OrthoDB" id="574600at2"/>
<dbReference type="EMBL" id="PVWJ01000077">
    <property type="protein sequence ID" value="PSB02022.1"/>
    <property type="molecule type" value="Genomic_DNA"/>
</dbReference>
<organism evidence="2 3">
    <name type="scientific">Merismopedia glauca CCAP 1448/3</name>
    <dbReference type="NCBI Taxonomy" id="1296344"/>
    <lineage>
        <taxon>Bacteria</taxon>
        <taxon>Bacillati</taxon>
        <taxon>Cyanobacteriota</taxon>
        <taxon>Cyanophyceae</taxon>
        <taxon>Synechococcales</taxon>
        <taxon>Merismopediaceae</taxon>
        <taxon>Merismopedia</taxon>
    </lineage>
</organism>